<dbReference type="STRING" id="137246.A0A401S327"/>
<sequence>MAGSVAKLVRPVFAKHDQHRLSTGDRSELYERRGGGLFSCRSSDTRDAVMSVRGNGSPAAAAPSNMEEDVILQQLRNQSSHKRSEGLRALRANIRQNAGKLMFGNKDALFSSLNEVLLDGRREVKISCIQLISEIIQGSDSDLDYCRTTVLPKLIWSLRDDNPTVRKELVQTLHVYLKCSLISKEVFCALIEHGLENHDPDVRKATTIILPILLTKELNNDSLFDVTLCLAKKLHGGSTDDPFSAFATMGHIKHHIGEEEFNSYLKRLPPSLRREYNKLMEIRFEPQAKLNGSNVPQVEQNKTFKTNSGFRSRTIGSFEDVSQFSEPISKDHNLEFRIIPQELYVRLLDREDYKSRTHAVEELKNVVDDFNFMTVPTTSVLGFIGFLCTLLDDSNFKVVHGTLEIINLLVVKLNHGVVNYLKPITSATIKVLGDNKVVTKQEYMKVFMGLMKQVGPQKVLDMLLDNIKHKNSRVREEILNIIIASLLTYPSEDFNLPSLCHIVAPALTDSKRKIRHAALEAFAMLASSLGSNKTFLVKAVDTVELQEDGDGVMAAVQARLARRTLPKLTPQGLVEYAIPMPSSAHGRGMQMPLGADTEWLLASGRTQSAHSYHGEHETHPLCYGSPSPNTDEYTSFRRVLSAGRGKNKLPWEHASSVTRACGQTRFSNTAPAEQVQPYNNVQMSPKQRTSQVMQATENIFFTRKPNVSSSNLENNLASLTNSGFGEPLHSQPLSRRVPFGSSRLLNTQSHSVDSDLQFLGNGKLSQDKAVRASLALSSKNHAFYNPITIDSTPFPTSSCSQGPHYLPSFPLPTAARPVNVSGIDGSSKKFHEQTVNFSNSWPTEHFEGISKPSSRRLTDQLSEDLLIFGDSSQESHSPISLKPALVKLVSSRRDLNTTKPVPPIPKGSSPVVEAEVAINGNRKGTNGAESEEVWKEGKNVDKNLELDFTSLNNNEDETDHEEMMSALKSLRNSAAKKRAKLSNSASDVESPDSALKLEHCVDPTSRTSSPYASTYSESDVYSQESLTSPLPYSPCGKKIMSDGCSQLGFKLRHGQIPSGKARPSPAEYSSVSGITFCEGATSDVSIVGQRMTYGSGLPDSEEGKQIEVSHSSSHSKFQSKEHQKNTTSSKSTRGPTGSTFSMQQANNHDAGNRFSEDSVIIVGKGVFGSPQSVPLANSQAIISSLDKDEMGDRKQTMDPPSGVYGRAVPQSCQPGFDGSENEKEISMSKSAWDKMKQWKREGVQLYDSEEQGDHNFKDHVKKEERSHQRPRNMDISKTQNESLSTSNDMILKVKSDSSPVEIATLVSLQHKLSTRKNRTSNTSNSGGENAPCPRSSRRDQTPAVLHSPEVVDLSELRPFSKPDLALSEALKLLSDEDWEKKIEGINCIQCLSTYHSDVLIGRLHDVVFAVVQEVKNLRSSVSRVAILCLGDMFTVFKRNMDQELDNTVKILLHKASESNAFIREDVDKALHAMVINVTPARALSSLINGGLSHLNAVVRKCTAQHLANVVERMGAGRLLSGIKDITDRIIHAVAKFAQDGSQETRYYGRKMLFIMMSHHDFDKVLEKHLPPRDLPYIRDTVNNLRQKGLGEMPLDTPSAKGRRYPASGGSMRVSSSSREIQSLTGRDATEGTLSLRDYTWRPSPRNLIENAEYLKEITGLLGAKDFRDRSRGIEQLLTDCQNNQELVIVNIVKIFDAFKPRLHDFNSKVNQTALETMQKMIPLLKDNLAQVLNVLFPAIVDNNLNSKNLGIYNAAISVVHTLVQHIDNLLLLQHFCNKAQFLNGKAKQDMTETLADLVPDLYTRKPQIVEQKVLPVLWHLLGNMTNSGSLPGSGGNIRVATTKLAKALFKPMGQSLIDQAPTRPPHIAKTLQDLLDSSP</sequence>
<feature type="compositionally biased region" description="Polar residues" evidence="1">
    <location>
        <begin position="1275"/>
        <end position="1286"/>
    </location>
</feature>
<evidence type="ECO:0000259" key="2">
    <source>
        <dbReference type="SMART" id="SM01349"/>
    </source>
</evidence>
<dbReference type="InterPro" id="IPR011989">
    <property type="entry name" value="ARM-like"/>
</dbReference>
<dbReference type="Proteomes" id="UP000287033">
    <property type="component" value="Unassembled WGS sequence"/>
</dbReference>
<protein>
    <recommendedName>
        <fullName evidence="2">TOG domain-containing protein</fullName>
    </recommendedName>
</protein>
<dbReference type="InterPro" id="IPR034085">
    <property type="entry name" value="TOG"/>
</dbReference>
<dbReference type="GO" id="GO:0008017">
    <property type="term" value="F:microtubule binding"/>
    <property type="evidence" value="ECO:0007669"/>
    <property type="project" value="TreeGrafter"/>
</dbReference>
<reference evidence="3 4" key="1">
    <citation type="journal article" date="2018" name="Nat. Ecol. Evol.">
        <title>Shark genomes provide insights into elasmobranch evolution and the origin of vertebrates.</title>
        <authorList>
            <person name="Hara Y"/>
            <person name="Yamaguchi K"/>
            <person name="Onimaru K"/>
            <person name="Kadota M"/>
            <person name="Koyanagi M"/>
            <person name="Keeley SD"/>
            <person name="Tatsumi K"/>
            <person name="Tanaka K"/>
            <person name="Motone F"/>
            <person name="Kageyama Y"/>
            <person name="Nozu R"/>
            <person name="Adachi N"/>
            <person name="Nishimura O"/>
            <person name="Nakagawa R"/>
            <person name="Tanegashima C"/>
            <person name="Kiyatake I"/>
            <person name="Matsumoto R"/>
            <person name="Murakumo K"/>
            <person name="Nishida K"/>
            <person name="Terakita A"/>
            <person name="Kuratani S"/>
            <person name="Sato K"/>
            <person name="Hyodo S Kuraku.S."/>
        </authorList>
    </citation>
    <scope>NUCLEOTIDE SEQUENCE [LARGE SCALE GENOMIC DNA]</scope>
</reference>
<organism evidence="3 4">
    <name type="scientific">Chiloscyllium punctatum</name>
    <name type="common">Brownbanded bambooshark</name>
    <name type="synonym">Hemiscyllium punctatum</name>
    <dbReference type="NCBI Taxonomy" id="137246"/>
    <lineage>
        <taxon>Eukaryota</taxon>
        <taxon>Metazoa</taxon>
        <taxon>Chordata</taxon>
        <taxon>Craniata</taxon>
        <taxon>Vertebrata</taxon>
        <taxon>Chondrichthyes</taxon>
        <taxon>Elasmobranchii</taxon>
        <taxon>Galeomorphii</taxon>
        <taxon>Galeoidea</taxon>
        <taxon>Orectolobiformes</taxon>
        <taxon>Hemiscylliidae</taxon>
        <taxon>Chiloscyllium</taxon>
    </lineage>
</organism>
<comment type="caution">
    <text evidence="3">The sequence shown here is derived from an EMBL/GenBank/DDBJ whole genome shotgun (WGS) entry which is preliminary data.</text>
</comment>
<dbReference type="PANTHER" id="PTHR21567">
    <property type="entry name" value="CLASP"/>
    <property type="match status" value="1"/>
</dbReference>
<feature type="domain" description="TOG" evidence="2">
    <location>
        <begin position="326"/>
        <end position="562"/>
    </location>
</feature>
<feature type="compositionally biased region" description="Polar residues" evidence="1">
    <location>
        <begin position="1125"/>
        <end position="1149"/>
    </location>
</feature>
<name>A0A401S327_CHIPU</name>
<dbReference type="Pfam" id="PF12348">
    <property type="entry name" value="CLASP_N"/>
    <property type="match status" value="1"/>
</dbReference>
<feature type="compositionally biased region" description="Basic and acidic residues" evidence="1">
    <location>
        <begin position="1251"/>
        <end position="1274"/>
    </location>
</feature>
<gene>
    <name evidence="3" type="ORF">chiPu_0003192</name>
</gene>
<feature type="region of interest" description="Disordered" evidence="1">
    <location>
        <begin position="1588"/>
        <end position="1623"/>
    </location>
</feature>
<feature type="region of interest" description="Disordered" evidence="1">
    <location>
        <begin position="1186"/>
        <end position="1208"/>
    </location>
</feature>
<dbReference type="SUPFAM" id="SSF48371">
    <property type="entry name" value="ARM repeat"/>
    <property type="match status" value="2"/>
</dbReference>
<dbReference type="OMA" id="DELCHAT"/>
<keyword evidence="4" id="KW-1185">Reference proteome</keyword>
<feature type="compositionally biased region" description="Polar residues" evidence="1">
    <location>
        <begin position="1004"/>
        <end position="1027"/>
    </location>
</feature>
<feature type="compositionally biased region" description="Basic and acidic residues" evidence="1">
    <location>
        <begin position="1186"/>
        <end position="1196"/>
    </location>
</feature>
<feature type="compositionally biased region" description="Low complexity" evidence="1">
    <location>
        <begin position="1607"/>
        <end position="1618"/>
    </location>
</feature>
<proteinExistence type="predicted"/>
<feature type="region of interest" description="Disordered" evidence="1">
    <location>
        <begin position="1244"/>
        <end position="1286"/>
    </location>
</feature>
<feature type="region of interest" description="Disordered" evidence="1">
    <location>
        <begin position="1313"/>
        <end position="1343"/>
    </location>
</feature>
<dbReference type="Gene3D" id="1.25.10.10">
    <property type="entry name" value="Leucine-rich Repeat Variant"/>
    <property type="match status" value="4"/>
</dbReference>
<accession>A0A401S327</accession>
<feature type="region of interest" description="Disordered" evidence="1">
    <location>
        <begin position="1093"/>
        <end position="1151"/>
    </location>
</feature>
<feature type="domain" description="TOG" evidence="2">
    <location>
        <begin position="1641"/>
        <end position="1879"/>
    </location>
</feature>
<dbReference type="Pfam" id="PF21040">
    <property type="entry name" value="CEP104-like_TOG"/>
    <property type="match status" value="1"/>
</dbReference>
<evidence type="ECO:0000256" key="1">
    <source>
        <dbReference type="SAM" id="MobiDB-lite"/>
    </source>
</evidence>
<dbReference type="SMART" id="SM01349">
    <property type="entry name" value="TOG"/>
    <property type="match status" value="3"/>
</dbReference>
<dbReference type="OrthoDB" id="63891at2759"/>
<evidence type="ECO:0000313" key="3">
    <source>
        <dbReference type="EMBL" id="GCC24790.1"/>
    </source>
</evidence>
<dbReference type="GO" id="GO:0005929">
    <property type="term" value="C:cilium"/>
    <property type="evidence" value="ECO:0007669"/>
    <property type="project" value="TreeGrafter"/>
</dbReference>
<dbReference type="GO" id="GO:0000226">
    <property type="term" value="P:microtubule cytoskeleton organization"/>
    <property type="evidence" value="ECO:0007669"/>
    <property type="project" value="TreeGrafter"/>
</dbReference>
<dbReference type="PANTHER" id="PTHR21567:SF87">
    <property type="entry name" value="CRESCERIN-LIKE PROTEIN CHE-12"/>
    <property type="match status" value="1"/>
</dbReference>
<dbReference type="InterPro" id="IPR024395">
    <property type="entry name" value="CLASP_N_dom"/>
</dbReference>
<feature type="region of interest" description="Disordered" evidence="1">
    <location>
        <begin position="1001"/>
        <end position="1027"/>
    </location>
</feature>
<dbReference type="InterPro" id="IPR016024">
    <property type="entry name" value="ARM-type_fold"/>
</dbReference>
<dbReference type="EMBL" id="BEZZ01000067">
    <property type="protein sequence ID" value="GCC24790.1"/>
    <property type="molecule type" value="Genomic_DNA"/>
</dbReference>
<feature type="domain" description="TOG" evidence="2">
    <location>
        <begin position="1352"/>
        <end position="1590"/>
    </location>
</feature>
<dbReference type="GO" id="GO:0005881">
    <property type="term" value="C:cytoplasmic microtubule"/>
    <property type="evidence" value="ECO:0007669"/>
    <property type="project" value="TreeGrafter"/>
</dbReference>
<evidence type="ECO:0000313" key="4">
    <source>
        <dbReference type="Proteomes" id="UP000287033"/>
    </source>
</evidence>